<name>A0A0A1SX91_9HYPO</name>
<evidence type="ECO:0000256" key="1">
    <source>
        <dbReference type="SAM" id="MobiDB-lite"/>
    </source>
</evidence>
<reference evidence="2 3" key="1">
    <citation type="journal article" date="2015" name="Genome Announc.">
        <title>Draft Genome Sequence and Gene Annotation of the Entomopathogenic Fungus Verticillium hemipterigenum.</title>
        <authorList>
            <person name="Horn F."/>
            <person name="Habel A."/>
            <person name="Scharf D.H."/>
            <person name="Dworschak J."/>
            <person name="Brakhage A.A."/>
            <person name="Guthke R."/>
            <person name="Hertweck C."/>
            <person name="Linde J."/>
        </authorList>
    </citation>
    <scope>NUCLEOTIDE SEQUENCE [LARGE SCALE GENOMIC DNA]</scope>
</reference>
<gene>
    <name evidence="2" type="ORF">VHEMI02989</name>
</gene>
<protein>
    <submittedName>
        <fullName evidence="2">Uncharacterized protein</fullName>
    </submittedName>
</protein>
<evidence type="ECO:0000313" key="2">
    <source>
        <dbReference type="EMBL" id="CEJ82951.1"/>
    </source>
</evidence>
<dbReference type="AlphaFoldDB" id="A0A0A1SX91"/>
<dbReference type="Proteomes" id="UP000039046">
    <property type="component" value="Unassembled WGS sequence"/>
</dbReference>
<organism evidence="2 3">
    <name type="scientific">[Torrubiella] hemipterigena</name>
    <dbReference type="NCBI Taxonomy" id="1531966"/>
    <lineage>
        <taxon>Eukaryota</taxon>
        <taxon>Fungi</taxon>
        <taxon>Dikarya</taxon>
        <taxon>Ascomycota</taxon>
        <taxon>Pezizomycotina</taxon>
        <taxon>Sordariomycetes</taxon>
        <taxon>Hypocreomycetidae</taxon>
        <taxon>Hypocreales</taxon>
        <taxon>Clavicipitaceae</taxon>
        <taxon>Clavicipitaceae incertae sedis</taxon>
        <taxon>'Torrubiella' clade</taxon>
    </lineage>
</organism>
<feature type="region of interest" description="Disordered" evidence="1">
    <location>
        <begin position="71"/>
        <end position="110"/>
    </location>
</feature>
<feature type="compositionally biased region" description="Polar residues" evidence="1">
    <location>
        <begin position="82"/>
        <end position="96"/>
    </location>
</feature>
<proteinExistence type="predicted"/>
<evidence type="ECO:0000313" key="3">
    <source>
        <dbReference type="Proteomes" id="UP000039046"/>
    </source>
</evidence>
<accession>A0A0A1SX91</accession>
<dbReference type="OrthoDB" id="4857897at2759"/>
<keyword evidence="3" id="KW-1185">Reference proteome</keyword>
<dbReference type="EMBL" id="CDHN01000001">
    <property type="protein sequence ID" value="CEJ82951.1"/>
    <property type="molecule type" value="Genomic_DNA"/>
</dbReference>
<dbReference type="HOGENOM" id="CLU_821793_0_0_1"/>
<feature type="compositionally biased region" description="Basic residues" evidence="1">
    <location>
        <begin position="97"/>
        <end position="108"/>
    </location>
</feature>
<sequence length="338" mass="37936">MLPPTTNGRNAATAAASSASASSSFHGLCRTTITSSALSAEYQALQSLYATITSLPHEKLTYTCDLLPASPPPSSSSDHHLYNNNLARHSNLSPSSYKHHQQQHHNNHRWSNPNLCSHANLTCIPKPCHDRTRTMLRTHQIPYPTHKSPLEGDTAHRDLDWALASQTDPSFVHPIGHAGITKLSKLALLQNHFWPALAHWVVDERSEVLPGGTLVGGWWRADIVGMMDWYRDCFGMTTRWEDANVAHADGVWRDVLATSPWRDWPEFFPLIKEPVRDKQGNVIVDGQGRWLYRDKDPRTDGMEDAFVDLWEAVANSRPLTKRAMAVPVPGDKRQVVKR</sequence>